<gene>
    <name evidence="1" type="ORF">FXV83_16195</name>
</gene>
<keyword evidence="2" id="KW-1185">Reference proteome</keyword>
<dbReference type="RefSeq" id="WP_148740409.1">
    <property type="nucleotide sequence ID" value="NZ_VSTH01000051.1"/>
</dbReference>
<evidence type="ECO:0000313" key="2">
    <source>
        <dbReference type="Proteomes" id="UP000324797"/>
    </source>
</evidence>
<accession>A0A5S4YQ24</accession>
<sequence>MENVTAILEGLIDRHGLTHVVTGLSLICSEKAEHLRHNWQDGTSAKAWDVDAKTLEKAAHLICSDAK</sequence>
<name>A0A5S4YQ24_9BRAD</name>
<comment type="caution">
    <text evidence="1">The sequence shown here is derived from an EMBL/GenBank/DDBJ whole genome shotgun (WGS) entry which is preliminary data.</text>
</comment>
<evidence type="ECO:0000313" key="1">
    <source>
        <dbReference type="EMBL" id="TYO65475.1"/>
    </source>
</evidence>
<proteinExistence type="predicted"/>
<organism evidence="1 2">
    <name type="scientific">Bradyrhizobium hipponense</name>
    <dbReference type="NCBI Taxonomy" id="2605638"/>
    <lineage>
        <taxon>Bacteria</taxon>
        <taxon>Pseudomonadati</taxon>
        <taxon>Pseudomonadota</taxon>
        <taxon>Alphaproteobacteria</taxon>
        <taxon>Hyphomicrobiales</taxon>
        <taxon>Nitrobacteraceae</taxon>
        <taxon>Bradyrhizobium</taxon>
    </lineage>
</organism>
<dbReference type="Proteomes" id="UP000324797">
    <property type="component" value="Unassembled WGS sequence"/>
</dbReference>
<dbReference type="EMBL" id="VSTH01000051">
    <property type="protein sequence ID" value="TYO65475.1"/>
    <property type="molecule type" value="Genomic_DNA"/>
</dbReference>
<reference evidence="1 2" key="1">
    <citation type="submission" date="2019-08" db="EMBL/GenBank/DDBJ databases">
        <title>Bradyrhizobium hipponensis sp. nov., a rhizobium isolated from a Lupinus angustifolius root nodule in Tunisia.</title>
        <authorList>
            <person name="Off K."/>
            <person name="Rejili M."/>
            <person name="Mars M."/>
            <person name="Brachmann A."/>
            <person name="Marin M."/>
        </authorList>
    </citation>
    <scope>NUCLEOTIDE SEQUENCE [LARGE SCALE GENOMIC DNA]</scope>
    <source>
        <strain evidence="2">aSej3</strain>
    </source>
</reference>
<protein>
    <submittedName>
        <fullName evidence="1">Uncharacterized protein</fullName>
    </submittedName>
</protein>
<dbReference type="AlphaFoldDB" id="A0A5S4YQ24"/>